<dbReference type="AlphaFoldDB" id="A0A0F9FKX8"/>
<comment type="caution">
    <text evidence="1">The sequence shown here is derived from an EMBL/GenBank/DDBJ whole genome shotgun (WGS) entry which is preliminary data.</text>
</comment>
<protein>
    <submittedName>
        <fullName evidence="1">Uncharacterized protein</fullName>
    </submittedName>
</protein>
<reference evidence="1" key="1">
    <citation type="journal article" date="2015" name="Nature">
        <title>Complex archaea that bridge the gap between prokaryotes and eukaryotes.</title>
        <authorList>
            <person name="Spang A."/>
            <person name="Saw J.H."/>
            <person name="Jorgensen S.L."/>
            <person name="Zaremba-Niedzwiedzka K."/>
            <person name="Martijn J."/>
            <person name="Lind A.E."/>
            <person name="van Eijk R."/>
            <person name="Schleper C."/>
            <person name="Guy L."/>
            <person name="Ettema T.J."/>
        </authorList>
    </citation>
    <scope>NUCLEOTIDE SEQUENCE</scope>
</reference>
<dbReference type="EMBL" id="LAZR01029999">
    <property type="protein sequence ID" value="KKL57910.1"/>
    <property type="molecule type" value="Genomic_DNA"/>
</dbReference>
<evidence type="ECO:0000313" key="1">
    <source>
        <dbReference type="EMBL" id="KKL57910.1"/>
    </source>
</evidence>
<name>A0A0F9FKX8_9ZZZZ</name>
<organism evidence="1">
    <name type="scientific">marine sediment metagenome</name>
    <dbReference type="NCBI Taxonomy" id="412755"/>
    <lineage>
        <taxon>unclassified sequences</taxon>
        <taxon>metagenomes</taxon>
        <taxon>ecological metagenomes</taxon>
    </lineage>
</organism>
<gene>
    <name evidence="1" type="ORF">LCGC14_2230690</name>
</gene>
<accession>A0A0F9FKX8</accession>
<sequence length="71" mass="8207">MADLAASVLACRSVNTSELANILPRDVYSDEERYRYINRWISNKHIHPDRVMMGFIPEILEMLGSDGQRIQ</sequence>
<proteinExistence type="predicted"/>